<keyword evidence="4" id="KW-0472">Membrane</keyword>
<dbReference type="SUPFAM" id="SSF51445">
    <property type="entry name" value="(Trans)glycosidases"/>
    <property type="match status" value="1"/>
</dbReference>
<accession>A0A2S7IPB0</accession>
<dbReference type="Gene3D" id="3.20.20.80">
    <property type="entry name" value="Glycosidases"/>
    <property type="match status" value="1"/>
</dbReference>
<dbReference type="EMBL" id="PTRA01000001">
    <property type="protein sequence ID" value="PQA59554.1"/>
    <property type="molecule type" value="Genomic_DNA"/>
</dbReference>
<dbReference type="GO" id="GO:0016998">
    <property type="term" value="P:cell wall macromolecule catabolic process"/>
    <property type="evidence" value="ECO:0007669"/>
    <property type="project" value="InterPro"/>
</dbReference>
<name>A0A2S7IPB0_9BACT</name>
<dbReference type="InterPro" id="IPR002053">
    <property type="entry name" value="Glyco_hydro_25"/>
</dbReference>
<organism evidence="5 6">
    <name type="scientific">Siphonobacter curvatus</name>
    <dbReference type="NCBI Taxonomy" id="2094562"/>
    <lineage>
        <taxon>Bacteria</taxon>
        <taxon>Pseudomonadati</taxon>
        <taxon>Bacteroidota</taxon>
        <taxon>Cytophagia</taxon>
        <taxon>Cytophagales</taxon>
        <taxon>Cytophagaceae</taxon>
        <taxon>Siphonobacter</taxon>
    </lineage>
</organism>
<dbReference type="InterPro" id="IPR017853">
    <property type="entry name" value="GH"/>
</dbReference>
<reference evidence="6" key="1">
    <citation type="submission" date="2018-02" db="EMBL/GenBank/DDBJ databases">
        <title>Genome sequencing of Solimonas sp. HR-BB.</title>
        <authorList>
            <person name="Lee Y."/>
            <person name="Jeon C.O."/>
        </authorList>
    </citation>
    <scope>NUCLEOTIDE SEQUENCE [LARGE SCALE GENOMIC DNA]</scope>
    <source>
        <strain evidence="6">HR-U</strain>
    </source>
</reference>
<evidence type="ECO:0000256" key="3">
    <source>
        <dbReference type="ARBA" id="ARBA00023295"/>
    </source>
</evidence>
<keyword evidence="6" id="KW-1185">Reference proteome</keyword>
<dbReference type="PANTHER" id="PTHR34135">
    <property type="entry name" value="LYSOZYME"/>
    <property type="match status" value="1"/>
</dbReference>
<evidence type="ECO:0000256" key="1">
    <source>
        <dbReference type="ARBA" id="ARBA00010646"/>
    </source>
</evidence>
<gene>
    <name evidence="5" type="ORF">C5O19_07880</name>
</gene>
<feature type="transmembrane region" description="Helical" evidence="4">
    <location>
        <begin position="12"/>
        <end position="33"/>
    </location>
</feature>
<protein>
    <submittedName>
        <fullName evidence="5">Glycoside hydrolase</fullName>
    </submittedName>
</protein>
<keyword evidence="3" id="KW-0326">Glycosidase</keyword>
<keyword evidence="4" id="KW-0812">Transmembrane</keyword>
<dbReference type="PROSITE" id="PS51904">
    <property type="entry name" value="GLYCOSYL_HYDROL_F25_2"/>
    <property type="match status" value="1"/>
</dbReference>
<comment type="similarity">
    <text evidence="1">Belongs to the glycosyl hydrolase 25 family.</text>
</comment>
<dbReference type="AlphaFoldDB" id="A0A2S7IPB0"/>
<dbReference type="InterPro" id="IPR018077">
    <property type="entry name" value="Glyco_hydro_fam25_subgr"/>
</dbReference>
<comment type="caution">
    <text evidence="5">The sequence shown here is derived from an EMBL/GenBank/DDBJ whole genome shotgun (WGS) entry which is preliminary data.</text>
</comment>
<dbReference type="PANTHER" id="PTHR34135:SF2">
    <property type="entry name" value="LYSOZYME"/>
    <property type="match status" value="1"/>
</dbReference>
<dbReference type="Pfam" id="PF01183">
    <property type="entry name" value="Glyco_hydro_25"/>
    <property type="match status" value="1"/>
</dbReference>
<keyword evidence="4" id="KW-1133">Transmembrane helix</keyword>
<evidence type="ECO:0000313" key="5">
    <source>
        <dbReference type="EMBL" id="PQA59554.1"/>
    </source>
</evidence>
<dbReference type="RefSeq" id="WP_104711137.1">
    <property type="nucleotide sequence ID" value="NZ_PTRA01000001.1"/>
</dbReference>
<dbReference type="OrthoDB" id="9798192at2"/>
<dbReference type="GO" id="GO:0009253">
    <property type="term" value="P:peptidoglycan catabolic process"/>
    <property type="evidence" value="ECO:0007669"/>
    <property type="project" value="InterPro"/>
</dbReference>
<dbReference type="GO" id="GO:0003796">
    <property type="term" value="F:lysozyme activity"/>
    <property type="evidence" value="ECO:0007669"/>
    <property type="project" value="InterPro"/>
</dbReference>
<dbReference type="SMART" id="SM00641">
    <property type="entry name" value="Glyco_25"/>
    <property type="match status" value="1"/>
</dbReference>
<evidence type="ECO:0000256" key="4">
    <source>
        <dbReference type="SAM" id="Phobius"/>
    </source>
</evidence>
<proteinExistence type="inferred from homology"/>
<dbReference type="Proteomes" id="UP000239590">
    <property type="component" value="Unassembled WGS sequence"/>
</dbReference>
<dbReference type="GO" id="GO:0016052">
    <property type="term" value="P:carbohydrate catabolic process"/>
    <property type="evidence" value="ECO:0007669"/>
    <property type="project" value="TreeGrafter"/>
</dbReference>
<evidence type="ECO:0000313" key="6">
    <source>
        <dbReference type="Proteomes" id="UP000239590"/>
    </source>
</evidence>
<keyword evidence="2 5" id="KW-0378">Hydrolase</keyword>
<sequence>MPAPVKRRSPFNVKLLLALSLLCIGLIATFLYFRYRNPTQIEWDYSRTASIRIPTEYPVHGIDVSKHQGKIDWGVIRESALADEARLEFVFIKATEGISIQDKRFKNNYSSARQTGLRVGAYHFFIPWRDPVPQADNFIETVQLKSGDLPPVLDVESSHPLKSDERTIRDIRTWLELVEKEYGVKPIIYTNRRFYQKFIRGNFDEYPLWLAHYSSEQLAGDISGKVWFWQYSELGQLKGIKGKVDYNAFLGDLSELEQICLP</sequence>
<evidence type="ECO:0000256" key="2">
    <source>
        <dbReference type="ARBA" id="ARBA00022801"/>
    </source>
</evidence>